<evidence type="ECO:0000313" key="3">
    <source>
        <dbReference type="Proteomes" id="UP000013049"/>
    </source>
</evidence>
<dbReference type="EMBL" id="APPC01000017">
    <property type="protein sequence ID" value="ENU92075.1"/>
    <property type="molecule type" value="Genomic_DNA"/>
</dbReference>
<keyword evidence="1" id="KW-0472">Membrane</keyword>
<protein>
    <submittedName>
        <fullName evidence="2">Uncharacterized protein</fullName>
    </submittedName>
</protein>
<name>N8UXH0_9GAMM</name>
<dbReference type="HOGENOM" id="CLU_2968728_0_0_6"/>
<feature type="transmembrane region" description="Helical" evidence="1">
    <location>
        <begin position="6"/>
        <end position="22"/>
    </location>
</feature>
<sequence>MDTIWFAMFVGLVCFIWGFAFYHSTLKEDVEKDNIIKINGKIYKLVEQKVEVNKT</sequence>
<gene>
    <name evidence="2" type="ORF">F971_01962</name>
</gene>
<dbReference type="PATRIC" id="fig|1217712.3.peg.1881"/>
<organism evidence="2 3">
    <name type="scientific">Acinetobacter vivianii</name>
    <dbReference type="NCBI Taxonomy" id="1776742"/>
    <lineage>
        <taxon>Bacteria</taxon>
        <taxon>Pseudomonadati</taxon>
        <taxon>Pseudomonadota</taxon>
        <taxon>Gammaproteobacteria</taxon>
        <taxon>Moraxellales</taxon>
        <taxon>Moraxellaceae</taxon>
        <taxon>Acinetobacter</taxon>
    </lineage>
</organism>
<keyword evidence="1" id="KW-0812">Transmembrane</keyword>
<reference evidence="2 3" key="1">
    <citation type="submission" date="2013-02" db="EMBL/GenBank/DDBJ databases">
        <title>The Genome Sequence of Acinetobacter sp. NIPH 758.</title>
        <authorList>
            <consortium name="The Broad Institute Genome Sequencing Platform"/>
            <consortium name="The Broad Institute Genome Sequencing Center for Infectious Disease"/>
            <person name="Cerqueira G."/>
            <person name="Feldgarden M."/>
            <person name="Courvalin P."/>
            <person name="Perichon B."/>
            <person name="Grillot-Courvalin C."/>
            <person name="Clermont D."/>
            <person name="Rocha E."/>
            <person name="Yoon E.-J."/>
            <person name="Nemec A."/>
            <person name="Walker B."/>
            <person name="Young S.K."/>
            <person name="Zeng Q."/>
            <person name="Gargeya S."/>
            <person name="Fitzgerald M."/>
            <person name="Haas B."/>
            <person name="Abouelleil A."/>
            <person name="Alvarado L."/>
            <person name="Arachchi H.M."/>
            <person name="Berlin A.M."/>
            <person name="Chapman S.B."/>
            <person name="Dewar J."/>
            <person name="Goldberg J."/>
            <person name="Griggs A."/>
            <person name="Gujja S."/>
            <person name="Hansen M."/>
            <person name="Howarth C."/>
            <person name="Imamovic A."/>
            <person name="Larimer J."/>
            <person name="McCowan C."/>
            <person name="Murphy C."/>
            <person name="Neiman D."/>
            <person name="Pearson M."/>
            <person name="Priest M."/>
            <person name="Roberts A."/>
            <person name="Saif S."/>
            <person name="Shea T."/>
            <person name="Sisk P."/>
            <person name="Sykes S."/>
            <person name="Wortman J."/>
            <person name="Nusbaum C."/>
            <person name="Birren B."/>
        </authorList>
    </citation>
    <scope>NUCLEOTIDE SEQUENCE [LARGE SCALE GENOMIC DNA]</scope>
    <source>
        <strain evidence="2 3">NIPH 758</strain>
    </source>
</reference>
<dbReference type="Proteomes" id="UP000013049">
    <property type="component" value="Unassembled WGS sequence"/>
</dbReference>
<dbReference type="AlphaFoldDB" id="N8UXH0"/>
<keyword evidence="1" id="KW-1133">Transmembrane helix</keyword>
<accession>N8UXH0</accession>
<comment type="caution">
    <text evidence="2">The sequence shown here is derived from an EMBL/GenBank/DDBJ whole genome shotgun (WGS) entry which is preliminary data.</text>
</comment>
<evidence type="ECO:0000256" key="1">
    <source>
        <dbReference type="SAM" id="Phobius"/>
    </source>
</evidence>
<dbReference type="RefSeq" id="WP_004771344.1">
    <property type="nucleotide sequence ID" value="NZ_KB849357.1"/>
</dbReference>
<proteinExistence type="predicted"/>
<evidence type="ECO:0000313" key="2">
    <source>
        <dbReference type="EMBL" id="ENU92075.1"/>
    </source>
</evidence>